<feature type="domain" description="Core-binding (CB)" evidence="3">
    <location>
        <begin position="1"/>
        <end position="66"/>
    </location>
</feature>
<evidence type="ECO:0000313" key="4">
    <source>
        <dbReference type="EMBL" id="PTL35196.1"/>
    </source>
</evidence>
<dbReference type="Gene3D" id="1.10.150.130">
    <property type="match status" value="1"/>
</dbReference>
<organism evidence="4 5">
    <name type="scientific">Candidatus Methylomirabilis limnetica</name>
    <dbReference type="NCBI Taxonomy" id="2033718"/>
    <lineage>
        <taxon>Bacteria</taxon>
        <taxon>Candidatus Methylomirabilota</taxon>
        <taxon>Candidatus Methylomirabilia</taxon>
        <taxon>Candidatus Methylomirabilales</taxon>
        <taxon>Candidatus Methylomirabilaceae</taxon>
        <taxon>Candidatus Methylomirabilis</taxon>
    </lineage>
</organism>
<dbReference type="EMBL" id="NVQC01000028">
    <property type="protein sequence ID" value="PTL35196.1"/>
    <property type="molecule type" value="Genomic_DNA"/>
</dbReference>
<dbReference type="InterPro" id="IPR044068">
    <property type="entry name" value="CB"/>
</dbReference>
<reference evidence="4 5" key="1">
    <citation type="submission" date="2017-09" db="EMBL/GenBank/DDBJ databases">
        <title>Bloom of a denitrifying methanotroph, Candidatus Methylomirabilis limnetica, in a deep stratified lake.</title>
        <authorList>
            <person name="Graf J.S."/>
            <person name="Marchant H.K."/>
            <person name="Tienken D."/>
            <person name="Hach P.F."/>
            <person name="Brand A."/>
            <person name="Schubert C.J."/>
            <person name="Kuypers M.M."/>
            <person name="Milucka J."/>
        </authorList>
    </citation>
    <scope>NUCLEOTIDE SEQUENCE [LARGE SCALE GENOMIC DNA]</scope>
    <source>
        <strain evidence="4 5">Zug</strain>
    </source>
</reference>
<sequence>MTIRAYRRDLTLLARWLAGQGVRSPAQITSQALRAHAQDLQLHQRLEPTTVNRRIAALRQWSRWITRTQYLPLSLPPDLLQSLRLPPLVAPVVPSKQELHRPAKTPHPRHWPAGAITRCSSCASRPGSDSVMWSASNCQISISPTIPPT</sequence>
<dbReference type="Pfam" id="PF02899">
    <property type="entry name" value="Phage_int_SAM_1"/>
    <property type="match status" value="1"/>
</dbReference>
<protein>
    <recommendedName>
        <fullName evidence="3">Core-binding (CB) domain-containing protein</fullName>
    </recommendedName>
</protein>
<dbReference type="Proteomes" id="UP000241436">
    <property type="component" value="Unassembled WGS sequence"/>
</dbReference>
<dbReference type="PROSITE" id="PS51900">
    <property type="entry name" value="CB"/>
    <property type="match status" value="1"/>
</dbReference>
<dbReference type="InterPro" id="IPR004107">
    <property type="entry name" value="Integrase_SAM-like_N"/>
</dbReference>
<dbReference type="GO" id="GO:0015074">
    <property type="term" value="P:DNA integration"/>
    <property type="evidence" value="ECO:0007669"/>
    <property type="project" value="InterPro"/>
</dbReference>
<dbReference type="SUPFAM" id="SSF47823">
    <property type="entry name" value="lambda integrase-like, N-terminal domain"/>
    <property type="match status" value="1"/>
</dbReference>
<keyword evidence="1 2" id="KW-0238">DNA-binding</keyword>
<comment type="caution">
    <text evidence="4">The sequence shown here is derived from an EMBL/GenBank/DDBJ whole genome shotgun (WGS) entry which is preliminary data.</text>
</comment>
<dbReference type="AlphaFoldDB" id="A0A2T4TVQ4"/>
<gene>
    <name evidence="4" type="ORF">CLG94_10850</name>
</gene>
<proteinExistence type="predicted"/>
<keyword evidence="5" id="KW-1185">Reference proteome</keyword>
<dbReference type="GO" id="GO:0003677">
    <property type="term" value="F:DNA binding"/>
    <property type="evidence" value="ECO:0007669"/>
    <property type="project" value="UniProtKB-UniRule"/>
</dbReference>
<reference evidence="5" key="2">
    <citation type="journal article" date="2018" name="Environ. Microbiol.">
        <title>Bloom of a denitrifying methanotroph, 'Candidatus Methylomirabilis limnetica', in a deep stratified lake.</title>
        <authorList>
            <person name="Graf J.S."/>
            <person name="Mayr M.J."/>
            <person name="Marchant H.K."/>
            <person name="Tienken D."/>
            <person name="Hach P.F."/>
            <person name="Brand A."/>
            <person name="Schubert C.J."/>
            <person name="Kuypers M.M."/>
            <person name="Milucka J."/>
        </authorList>
    </citation>
    <scope>NUCLEOTIDE SEQUENCE [LARGE SCALE GENOMIC DNA]</scope>
    <source>
        <strain evidence="5">Zug</strain>
    </source>
</reference>
<evidence type="ECO:0000256" key="1">
    <source>
        <dbReference type="ARBA" id="ARBA00023125"/>
    </source>
</evidence>
<evidence type="ECO:0000313" key="5">
    <source>
        <dbReference type="Proteomes" id="UP000241436"/>
    </source>
</evidence>
<evidence type="ECO:0000256" key="2">
    <source>
        <dbReference type="PROSITE-ProRule" id="PRU01248"/>
    </source>
</evidence>
<accession>A0A2T4TVQ4</accession>
<evidence type="ECO:0000259" key="3">
    <source>
        <dbReference type="PROSITE" id="PS51900"/>
    </source>
</evidence>
<dbReference type="InterPro" id="IPR010998">
    <property type="entry name" value="Integrase_recombinase_N"/>
</dbReference>
<name>A0A2T4TVQ4_9BACT</name>